<protein>
    <recommendedName>
        <fullName evidence="9">LEM domain-containing protein</fullName>
    </recommendedName>
</protein>
<evidence type="ECO:0000256" key="6">
    <source>
        <dbReference type="ARBA" id="ARBA00023242"/>
    </source>
</evidence>
<feature type="region of interest" description="Disordered" evidence="7">
    <location>
        <begin position="177"/>
        <end position="199"/>
    </location>
</feature>
<organism evidence="10 11">
    <name type="scientific">Leptobrachium leishanense</name>
    <name type="common">Leishan spiny toad</name>
    <dbReference type="NCBI Taxonomy" id="445787"/>
    <lineage>
        <taxon>Eukaryota</taxon>
        <taxon>Metazoa</taxon>
        <taxon>Chordata</taxon>
        <taxon>Craniata</taxon>
        <taxon>Vertebrata</taxon>
        <taxon>Euteleostomi</taxon>
        <taxon>Amphibia</taxon>
        <taxon>Batrachia</taxon>
        <taxon>Anura</taxon>
        <taxon>Pelobatoidea</taxon>
        <taxon>Megophryidae</taxon>
        <taxon>Leptobrachium</taxon>
    </lineage>
</organism>
<comment type="subcellular location">
    <subcellularLocation>
        <location evidence="1">Nucleus inner membrane</location>
        <topology evidence="1">Multi-pass membrane protein</topology>
    </subcellularLocation>
</comment>
<keyword evidence="11" id="KW-1185">Reference proteome</keyword>
<dbReference type="GO" id="GO:0006998">
    <property type="term" value="P:nuclear envelope organization"/>
    <property type="evidence" value="ECO:0007669"/>
    <property type="project" value="TreeGrafter"/>
</dbReference>
<dbReference type="OrthoDB" id="118234at2759"/>
<dbReference type="GeneTree" id="ENSGT00940000160955"/>
<feature type="compositionally biased region" description="Polar residues" evidence="7">
    <location>
        <begin position="139"/>
        <end position="151"/>
    </location>
</feature>
<evidence type="ECO:0000259" key="9">
    <source>
        <dbReference type="PROSITE" id="PS50954"/>
    </source>
</evidence>
<dbReference type="PROSITE" id="PS50954">
    <property type="entry name" value="LEM"/>
    <property type="match status" value="1"/>
</dbReference>
<dbReference type="InterPro" id="IPR052277">
    <property type="entry name" value="INM_ESCRT-Associated"/>
</dbReference>
<dbReference type="GO" id="GO:0031490">
    <property type="term" value="F:chromatin DNA binding"/>
    <property type="evidence" value="ECO:0007669"/>
    <property type="project" value="TreeGrafter"/>
</dbReference>
<dbReference type="Ensembl" id="ENSLLET00000004374.1">
    <property type="protein sequence ID" value="ENSLLEP00000004180.1"/>
    <property type="gene ID" value="ENSLLEG00000002702.1"/>
</dbReference>
<dbReference type="PANTHER" id="PTHR13428:SF8">
    <property type="entry name" value="LEM DOMAIN-CONTAINING PROTEIN 2"/>
    <property type="match status" value="1"/>
</dbReference>
<evidence type="ECO:0000256" key="4">
    <source>
        <dbReference type="ARBA" id="ARBA00022989"/>
    </source>
</evidence>
<reference evidence="10" key="1">
    <citation type="submission" date="2025-08" db="UniProtKB">
        <authorList>
            <consortium name="Ensembl"/>
        </authorList>
    </citation>
    <scope>IDENTIFICATION</scope>
</reference>
<feature type="transmembrane region" description="Helical" evidence="8">
    <location>
        <begin position="375"/>
        <end position="400"/>
    </location>
</feature>
<feature type="compositionally biased region" description="Low complexity" evidence="7">
    <location>
        <begin position="188"/>
        <end position="199"/>
    </location>
</feature>
<feature type="domain" description="LEM" evidence="9">
    <location>
        <begin position="1"/>
        <end position="39"/>
    </location>
</feature>
<feature type="transmembrane region" description="Helical" evidence="8">
    <location>
        <begin position="221"/>
        <end position="239"/>
    </location>
</feature>
<proteinExistence type="predicted"/>
<dbReference type="Proteomes" id="UP000694569">
    <property type="component" value="Unplaced"/>
</dbReference>
<dbReference type="SMART" id="SM00540">
    <property type="entry name" value="LEM"/>
    <property type="match status" value="1"/>
</dbReference>
<dbReference type="Gene3D" id="1.10.720.40">
    <property type="match status" value="1"/>
</dbReference>
<dbReference type="PANTHER" id="PTHR13428">
    <property type="entry name" value="INNER NUCLEAR MEMBRANE PROTEIN MAN1 LEM DOMAIN CONTAINING PROTEIN"/>
    <property type="match status" value="1"/>
</dbReference>
<dbReference type="InterPro" id="IPR011015">
    <property type="entry name" value="LEM/LEM-like_dom_sf"/>
</dbReference>
<dbReference type="InterPro" id="IPR003887">
    <property type="entry name" value="LEM_dom"/>
</dbReference>
<dbReference type="Gene3D" id="1.10.10.1180">
    <property type="entry name" value="MAN1, winged-helix domain"/>
    <property type="match status" value="1"/>
</dbReference>
<dbReference type="InterPro" id="IPR041885">
    <property type="entry name" value="MAN1_winged_helix_dom"/>
</dbReference>
<dbReference type="InterPro" id="IPR018996">
    <property type="entry name" value="Man1/Src1-like_C"/>
</dbReference>
<dbReference type="GO" id="GO:0005637">
    <property type="term" value="C:nuclear inner membrane"/>
    <property type="evidence" value="ECO:0007669"/>
    <property type="project" value="UniProtKB-SubCell"/>
</dbReference>
<evidence type="ECO:0000313" key="11">
    <source>
        <dbReference type="Proteomes" id="UP000694569"/>
    </source>
</evidence>
<dbReference type="GO" id="GO:0030514">
    <property type="term" value="P:negative regulation of BMP signaling pathway"/>
    <property type="evidence" value="ECO:0007669"/>
    <property type="project" value="TreeGrafter"/>
</dbReference>
<keyword evidence="4 8" id="KW-1133">Transmembrane helix</keyword>
<evidence type="ECO:0000313" key="10">
    <source>
        <dbReference type="Ensembl" id="ENSLLEP00000004180.1"/>
    </source>
</evidence>
<feature type="region of interest" description="Disordered" evidence="7">
    <location>
        <begin position="131"/>
        <end position="151"/>
    </location>
</feature>
<dbReference type="Pfam" id="PF03020">
    <property type="entry name" value="LEM"/>
    <property type="match status" value="1"/>
</dbReference>
<accession>A0A8C5LRU7</accession>
<evidence type="ECO:0000256" key="3">
    <source>
        <dbReference type="ARBA" id="ARBA00022692"/>
    </source>
</evidence>
<evidence type="ECO:0000256" key="8">
    <source>
        <dbReference type="SAM" id="Phobius"/>
    </source>
</evidence>
<dbReference type="SUPFAM" id="SSF63451">
    <property type="entry name" value="LEM domain"/>
    <property type="match status" value="1"/>
</dbReference>
<keyword evidence="3 8" id="KW-0812">Transmembrane</keyword>
<keyword evidence="2" id="KW-0597">Phosphoprotein</keyword>
<keyword evidence="5 8" id="KW-0472">Membrane</keyword>
<keyword evidence="6" id="KW-0539">Nucleus</keyword>
<evidence type="ECO:0000256" key="5">
    <source>
        <dbReference type="ARBA" id="ARBA00023136"/>
    </source>
</evidence>
<sequence>MSDERLRWELMALGFKPGPIIDSTRDVLMKKLQKLRIESTYKWPLNGSHNGGSNGHGSPADAHDYGGGGDDDEEDDGETENGAWWNGSGLRVVGQHVPARRVVAARSWTPGAAPMETSRVQASHAGHRFGERASLGSMGDTSSRAHSSAILSQHPTSDFTGLINRRRFADENTAQSALGNLHDGHNDSAASTTTPTSVSSGHWKLFRSTWSRHVEYYLSRLLYGLSLLLFIAFIGILAAKSGILSVQQESNLLSVDCDGRDDQFCKNNENKVTFRLLSELYDFLSLEAGRYDCGNPAGISSRCVPITKARAHINNVSGFPSEKFDAALEWVLKSDRHFGIWVKDEDTTIVTTRDNAFCLESSRPRLGVFCRIRNAFFTALSTLFLAVFGTLMLWFVFIILRAHFRKLEKEEKQMFEMVEKIIDAVKYHYKEYIEGDQIFPYVGIVHVRDALIPPQNRYVHKLGLQILAIHYTDFCFLTRFVVLA</sequence>
<dbReference type="Pfam" id="PF09402">
    <property type="entry name" value="MSC"/>
    <property type="match status" value="1"/>
</dbReference>
<dbReference type="AlphaFoldDB" id="A0A8C5LRU7"/>
<evidence type="ECO:0000256" key="7">
    <source>
        <dbReference type="SAM" id="MobiDB-lite"/>
    </source>
</evidence>
<reference evidence="10" key="2">
    <citation type="submission" date="2025-09" db="UniProtKB">
        <authorList>
            <consortium name="Ensembl"/>
        </authorList>
    </citation>
    <scope>IDENTIFICATION</scope>
</reference>
<name>A0A8C5LRU7_9ANUR</name>
<feature type="compositionally biased region" description="Acidic residues" evidence="7">
    <location>
        <begin position="69"/>
        <end position="79"/>
    </location>
</feature>
<feature type="region of interest" description="Disordered" evidence="7">
    <location>
        <begin position="43"/>
        <end position="87"/>
    </location>
</feature>
<evidence type="ECO:0000256" key="1">
    <source>
        <dbReference type="ARBA" id="ARBA00004473"/>
    </source>
</evidence>
<evidence type="ECO:0000256" key="2">
    <source>
        <dbReference type="ARBA" id="ARBA00022553"/>
    </source>
</evidence>